<dbReference type="AlphaFoldDB" id="A0A9P7JI12"/>
<evidence type="ECO:0000259" key="1">
    <source>
        <dbReference type="PROSITE" id="PS51186"/>
    </source>
</evidence>
<name>A0A9P7JI12_9AGAM</name>
<reference evidence="2" key="1">
    <citation type="journal article" date="2020" name="New Phytol.">
        <title>Comparative genomics reveals dynamic genome evolution in host specialist ectomycorrhizal fungi.</title>
        <authorList>
            <person name="Lofgren L.A."/>
            <person name="Nguyen N.H."/>
            <person name="Vilgalys R."/>
            <person name="Ruytinx J."/>
            <person name="Liao H.L."/>
            <person name="Branco S."/>
            <person name="Kuo A."/>
            <person name="LaButti K."/>
            <person name="Lipzen A."/>
            <person name="Andreopoulos W."/>
            <person name="Pangilinan J."/>
            <person name="Riley R."/>
            <person name="Hundley H."/>
            <person name="Na H."/>
            <person name="Barry K."/>
            <person name="Grigoriev I.V."/>
            <person name="Stajich J.E."/>
            <person name="Kennedy P.G."/>
        </authorList>
    </citation>
    <scope>NUCLEOTIDE SEQUENCE</scope>
    <source>
        <strain evidence="2">MN1</strain>
    </source>
</reference>
<dbReference type="Proteomes" id="UP000807769">
    <property type="component" value="Unassembled WGS sequence"/>
</dbReference>
<evidence type="ECO:0000313" key="2">
    <source>
        <dbReference type="EMBL" id="KAG1823396.1"/>
    </source>
</evidence>
<sequence>MPSLTSSVRRFNRTNIPEDVWHALRDRNNAARANVILPHAEKVSSCQEFLPDSEQFWLVYSEPTISNIRFILSCTEGPLGKYPLFIVPVAPVKLTPELLQGPMEAFCEALLNDVDFRRQRVFSVFSVEPVAKAFASAWEKIAEIKCMDEPYYDAFFLMCTPETLVRDGSQAADEDIELRLAVPQDAGKISTLCEEFAKTSFPFTLSSKQASEEAGLLIENGQVWVYEIKDGGGETDIASIVAATRQSDTVAAITKVYTPEKWQRKGRAERLVRRVCRELLKTHEQVVLYVGAKKNSAQKLYNRVGFQDLCKETPERWLEIGFDKAEVEVGHW</sequence>
<gene>
    <name evidence="2" type="ORF">BJ212DRAFT_1261911</name>
</gene>
<protein>
    <recommendedName>
        <fullName evidence="1">N-acetyltransferase domain-containing protein</fullName>
    </recommendedName>
</protein>
<proteinExistence type="predicted"/>
<dbReference type="EMBL" id="JABBWG010000004">
    <property type="protein sequence ID" value="KAG1823396.1"/>
    <property type="molecule type" value="Genomic_DNA"/>
</dbReference>
<evidence type="ECO:0000313" key="3">
    <source>
        <dbReference type="Proteomes" id="UP000807769"/>
    </source>
</evidence>
<accession>A0A9P7JI12</accession>
<dbReference type="GeneID" id="64624241"/>
<dbReference type="Pfam" id="PF08445">
    <property type="entry name" value="FR47"/>
    <property type="match status" value="1"/>
</dbReference>
<feature type="domain" description="N-acetyltransferase" evidence="1">
    <location>
        <begin position="176"/>
        <end position="323"/>
    </location>
</feature>
<dbReference type="RefSeq" id="XP_041197456.1">
    <property type="nucleotide sequence ID" value="XM_041330224.1"/>
</dbReference>
<dbReference type="SUPFAM" id="SSF55729">
    <property type="entry name" value="Acyl-CoA N-acyltransferases (Nat)"/>
    <property type="match status" value="1"/>
</dbReference>
<dbReference type="InterPro" id="IPR000182">
    <property type="entry name" value="GNAT_dom"/>
</dbReference>
<keyword evidence="3" id="KW-1185">Reference proteome</keyword>
<organism evidence="2 3">
    <name type="scientific">Suillus subaureus</name>
    <dbReference type="NCBI Taxonomy" id="48587"/>
    <lineage>
        <taxon>Eukaryota</taxon>
        <taxon>Fungi</taxon>
        <taxon>Dikarya</taxon>
        <taxon>Basidiomycota</taxon>
        <taxon>Agaricomycotina</taxon>
        <taxon>Agaricomycetes</taxon>
        <taxon>Agaricomycetidae</taxon>
        <taxon>Boletales</taxon>
        <taxon>Suillineae</taxon>
        <taxon>Suillaceae</taxon>
        <taxon>Suillus</taxon>
    </lineage>
</organism>
<comment type="caution">
    <text evidence="2">The sequence shown here is derived from an EMBL/GenBank/DDBJ whole genome shotgun (WGS) entry which is preliminary data.</text>
</comment>
<dbReference type="Gene3D" id="3.40.630.30">
    <property type="match status" value="1"/>
</dbReference>
<dbReference type="OrthoDB" id="5372118at2759"/>
<dbReference type="InterPro" id="IPR013653">
    <property type="entry name" value="GCN5-like_dom"/>
</dbReference>
<dbReference type="InterPro" id="IPR016181">
    <property type="entry name" value="Acyl_CoA_acyltransferase"/>
</dbReference>
<dbReference type="GO" id="GO:0016747">
    <property type="term" value="F:acyltransferase activity, transferring groups other than amino-acyl groups"/>
    <property type="evidence" value="ECO:0007669"/>
    <property type="project" value="InterPro"/>
</dbReference>
<dbReference type="PROSITE" id="PS51186">
    <property type="entry name" value="GNAT"/>
    <property type="match status" value="1"/>
</dbReference>